<protein>
    <recommendedName>
        <fullName evidence="9">Gram-positive cocci surface proteins LPxTG domain-containing protein</fullName>
    </recommendedName>
</protein>
<feature type="region of interest" description="Disordered" evidence="6">
    <location>
        <begin position="101"/>
        <end position="157"/>
    </location>
</feature>
<sequence>MKKRNVLGTTALAGVLLFTGVGHQAHAAEKKIPVYVFTEKEFNENRTGQTEGFGGGPGSDVSVVIGDESYQEYLARVKAGEKLSESLAPIEYIYPDEAQSNGQVNNKETQSPAQSNVAPQQTDNPPVNNQVGTQGDTQATTQAPEQSTVQQLPQTGEQQTTTTWMTLAASVLLAVGSLLTFKRFAKNTK</sequence>
<feature type="domain" description="Gram-positive cocci surface proteins LPxTG" evidence="9">
    <location>
        <begin position="152"/>
        <end position="189"/>
    </location>
</feature>
<keyword evidence="7" id="KW-1133">Transmembrane helix</keyword>
<evidence type="ECO:0000313" key="10">
    <source>
        <dbReference type="EMBL" id="EHJ07033.1"/>
    </source>
</evidence>
<dbReference type="Pfam" id="PF00746">
    <property type="entry name" value="Gram_pos_anchor"/>
    <property type="match status" value="1"/>
</dbReference>
<dbReference type="AlphaFoldDB" id="G5JL95"/>
<feature type="chain" id="PRO_5003479254" description="Gram-positive cocci surface proteins LPxTG domain-containing protein" evidence="8">
    <location>
        <begin position="28"/>
        <end position="189"/>
    </location>
</feature>
<feature type="transmembrane region" description="Helical" evidence="7">
    <location>
        <begin position="163"/>
        <end position="181"/>
    </location>
</feature>
<organism evidence="10 11">
    <name type="scientific">Staphylococcus simiae CCM 7213 = CCUG 51256</name>
    <dbReference type="NCBI Taxonomy" id="911238"/>
    <lineage>
        <taxon>Bacteria</taxon>
        <taxon>Bacillati</taxon>
        <taxon>Bacillota</taxon>
        <taxon>Bacilli</taxon>
        <taxon>Bacillales</taxon>
        <taxon>Staphylococcaceae</taxon>
        <taxon>Staphylococcus</taxon>
    </lineage>
</organism>
<comment type="subcellular location">
    <subcellularLocation>
        <location evidence="1">Secreted</location>
        <location evidence="1">Cell wall</location>
        <topology evidence="1">Peptidoglycan-anchor</topology>
    </subcellularLocation>
</comment>
<evidence type="ECO:0000256" key="7">
    <source>
        <dbReference type="SAM" id="Phobius"/>
    </source>
</evidence>
<evidence type="ECO:0000256" key="6">
    <source>
        <dbReference type="SAM" id="MobiDB-lite"/>
    </source>
</evidence>
<dbReference type="InterPro" id="IPR019931">
    <property type="entry name" value="LPXTG_anchor"/>
</dbReference>
<keyword evidence="3" id="KW-0964">Secreted</keyword>
<feature type="compositionally biased region" description="Low complexity" evidence="6">
    <location>
        <begin position="130"/>
        <end position="157"/>
    </location>
</feature>
<evidence type="ECO:0000313" key="11">
    <source>
        <dbReference type="Proteomes" id="UP000005413"/>
    </source>
</evidence>
<dbReference type="OrthoDB" id="10013185at2"/>
<evidence type="ECO:0000256" key="8">
    <source>
        <dbReference type="SAM" id="SignalP"/>
    </source>
</evidence>
<accession>G5JL95</accession>
<evidence type="ECO:0000256" key="1">
    <source>
        <dbReference type="ARBA" id="ARBA00004168"/>
    </source>
</evidence>
<keyword evidence="2" id="KW-0134">Cell wall</keyword>
<keyword evidence="5" id="KW-0572">Peptidoglycan-anchor</keyword>
<dbReference type="PROSITE" id="PS50847">
    <property type="entry name" value="GRAM_POS_ANCHORING"/>
    <property type="match status" value="1"/>
</dbReference>
<feature type="compositionally biased region" description="Polar residues" evidence="6">
    <location>
        <begin position="101"/>
        <end position="129"/>
    </location>
</feature>
<keyword evidence="4 8" id="KW-0732">Signal</keyword>
<dbReference type="RefSeq" id="WP_002464945.1">
    <property type="nucleotide sequence ID" value="NZ_AEUN01000507.1"/>
</dbReference>
<evidence type="ECO:0000256" key="2">
    <source>
        <dbReference type="ARBA" id="ARBA00022512"/>
    </source>
</evidence>
<proteinExistence type="predicted"/>
<evidence type="ECO:0000256" key="4">
    <source>
        <dbReference type="ARBA" id="ARBA00022729"/>
    </source>
</evidence>
<dbReference type="PATRIC" id="fig|911238.3.peg.2000"/>
<keyword evidence="11" id="KW-1185">Reference proteome</keyword>
<reference evidence="10 11" key="1">
    <citation type="journal article" date="2012" name="BMC Genomics">
        <title>Comparative genomic analysis of the genus Staphylococcus including Staphylococcus aureus and its newly described sister species Staphylococcus simiae.</title>
        <authorList>
            <person name="Suzuki H."/>
            <person name="Lefebure T."/>
            <person name="Pavinski Bitar P."/>
            <person name="Stanhope M.J."/>
        </authorList>
    </citation>
    <scope>NUCLEOTIDE SEQUENCE [LARGE SCALE GENOMIC DNA]</scope>
    <source>
        <strain evidence="10 11">CCM 7213</strain>
    </source>
</reference>
<name>G5JL95_9STAP</name>
<evidence type="ECO:0000256" key="3">
    <source>
        <dbReference type="ARBA" id="ARBA00022525"/>
    </source>
</evidence>
<feature type="signal peptide" evidence="8">
    <location>
        <begin position="1"/>
        <end position="27"/>
    </location>
</feature>
<comment type="caution">
    <text evidence="10">The sequence shown here is derived from an EMBL/GenBank/DDBJ whole genome shotgun (WGS) entry which is preliminary data.</text>
</comment>
<keyword evidence="7" id="KW-0812">Transmembrane</keyword>
<evidence type="ECO:0000259" key="9">
    <source>
        <dbReference type="PROSITE" id="PS50847"/>
    </source>
</evidence>
<dbReference type="NCBIfam" id="TIGR01167">
    <property type="entry name" value="LPXTG_anchor"/>
    <property type="match status" value="1"/>
</dbReference>
<dbReference type="EMBL" id="AEUN01000507">
    <property type="protein sequence ID" value="EHJ07033.1"/>
    <property type="molecule type" value="Genomic_DNA"/>
</dbReference>
<gene>
    <name evidence="10" type="ORF">SS7213T_11310</name>
</gene>
<evidence type="ECO:0000256" key="5">
    <source>
        <dbReference type="ARBA" id="ARBA00023088"/>
    </source>
</evidence>
<keyword evidence="7" id="KW-0472">Membrane</keyword>
<dbReference type="Proteomes" id="UP000005413">
    <property type="component" value="Unassembled WGS sequence"/>
</dbReference>